<evidence type="ECO:0000313" key="16">
    <source>
        <dbReference type="EMBL" id="ASQ30978.1"/>
    </source>
</evidence>
<reference evidence="16 17" key="1">
    <citation type="submission" date="2017-07" db="EMBL/GenBank/DDBJ databases">
        <title>Analysis of two Campylobacter avium genomes and identification of a novel hippuricase gene.</title>
        <authorList>
            <person name="Miller W.G."/>
            <person name="Chapman M.H."/>
            <person name="Yee E."/>
            <person name="Revez J."/>
            <person name="Bono J.L."/>
            <person name="Rossi M."/>
        </authorList>
    </citation>
    <scope>NUCLEOTIDE SEQUENCE [LARGE SCALE GENOMIC DNA]</scope>
    <source>
        <strain evidence="16 17">LMG 24591</strain>
    </source>
</reference>
<keyword evidence="3 13" id="KW-0138">CF(0)</keyword>
<dbReference type="AlphaFoldDB" id="A0A222MZ19"/>
<keyword evidence="9" id="KW-0066">ATP synthesis</keyword>
<evidence type="ECO:0000256" key="10">
    <source>
        <dbReference type="ARBA" id="ARBA00025198"/>
    </source>
</evidence>
<dbReference type="RefSeq" id="WP_094325772.1">
    <property type="nucleotide sequence ID" value="NZ_CP022347.1"/>
</dbReference>
<dbReference type="GO" id="GO:0045259">
    <property type="term" value="C:proton-transporting ATP synthase complex"/>
    <property type="evidence" value="ECO:0007669"/>
    <property type="project" value="UniProtKB-KW"/>
</dbReference>
<keyword evidence="8 15" id="KW-0472">Membrane</keyword>
<gene>
    <name evidence="16" type="primary">atpF'</name>
    <name evidence="16" type="ORF">CAV_1354</name>
</gene>
<evidence type="ECO:0000256" key="14">
    <source>
        <dbReference type="SAM" id="Coils"/>
    </source>
</evidence>
<keyword evidence="5 13" id="KW-0375">Hydrogen ion transport</keyword>
<accession>A0A222MZ19</accession>
<keyword evidence="4 13" id="KW-0812">Transmembrane</keyword>
<evidence type="ECO:0000256" key="12">
    <source>
        <dbReference type="ARBA" id="ARBA00037847"/>
    </source>
</evidence>
<proteinExistence type="inferred from homology"/>
<evidence type="ECO:0000256" key="5">
    <source>
        <dbReference type="ARBA" id="ARBA00022781"/>
    </source>
</evidence>
<comment type="subcellular location">
    <subcellularLocation>
        <location evidence="12">Endomembrane system</location>
        <topology evidence="12">Single-pass membrane protein</topology>
    </subcellularLocation>
</comment>
<dbReference type="EC" id="3.6.3.14" evidence="16"/>
<dbReference type="GO" id="GO:0015986">
    <property type="term" value="P:proton motive force-driven ATP synthesis"/>
    <property type="evidence" value="ECO:0007669"/>
    <property type="project" value="InterPro"/>
</dbReference>
<keyword evidence="2 13" id="KW-0813">Transport</keyword>
<evidence type="ECO:0000256" key="13">
    <source>
        <dbReference type="RuleBase" id="RU003848"/>
    </source>
</evidence>
<keyword evidence="6 15" id="KW-1133">Transmembrane helix</keyword>
<evidence type="ECO:0000256" key="11">
    <source>
        <dbReference type="ARBA" id="ARBA00025614"/>
    </source>
</evidence>
<evidence type="ECO:0000256" key="7">
    <source>
        <dbReference type="ARBA" id="ARBA00023065"/>
    </source>
</evidence>
<dbReference type="NCBIfam" id="NF006293">
    <property type="entry name" value="PRK08476.1"/>
    <property type="match status" value="1"/>
</dbReference>
<evidence type="ECO:0000256" key="3">
    <source>
        <dbReference type="ARBA" id="ARBA00022547"/>
    </source>
</evidence>
<dbReference type="KEGG" id="cavi:CAV_1354"/>
<evidence type="ECO:0000256" key="1">
    <source>
        <dbReference type="ARBA" id="ARBA00005513"/>
    </source>
</evidence>
<evidence type="ECO:0000256" key="9">
    <source>
        <dbReference type="ARBA" id="ARBA00023310"/>
    </source>
</evidence>
<evidence type="ECO:0000313" key="17">
    <source>
        <dbReference type="Proteomes" id="UP000201169"/>
    </source>
</evidence>
<evidence type="ECO:0000256" key="15">
    <source>
        <dbReference type="SAM" id="Phobius"/>
    </source>
</evidence>
<dbReference type="GO" id="GO:0046961">
    <property type="term" value="F:proton-transporting ATPase activity, rotational mechanism"/>
    <property type="evidence" value="ECO:0007669"/>
    <property type="project" value="TreeGrafter"/>
</dbReference>
<keyword evidence="14" id="KW-0175">Coiled coil</keyword>
<dbReference type="OrthoDB" id="5334261at2"/>
<dbReference type="InterPro" id="IPR002146">
    <property type="entry name" value="ATP_synth_b/b'su_bac/chlpt"/>
</dbReference>
<dbReference type="PANTHER" id="PTHR33445:SF2">
    <property type="entry name" value="ATP SYNTHASE SUBUNIT B', CHLOROPLASTIC"/>
    <property type="match status" value="1"/>
</dbReference>
<dbReference type="InterPro" id="IPR050059">
    <property type="entry name" value="ATP_synthase_B_chain"/>
</dbReference>
<protein>
    <submittedName>
        <fullName evidence="16">ATP synthase, F0 complex, b' subunit</fullName>
        <ecNumber evidence="16">3.6.3.14</ecNumber>
    </submittedName>
</protein>
<dbReference type="PANTHER" id="PTHR33445">
    <property type="entry name" value="ATP SYNTHASE SUBUNIT B', CHLOROPLASTIC"/>
    <property type="match status" value="1"/>
</dbReference>
<keyword evidence="7 13" id="KW-0406">Ion transport</keyword>
<organism evidence="16 17">
    <name type="scientific">Campylobacter avium LMG 24591</name>
    <dbReference type="NCBI Taxonomy" id="522484"/>
    <lineage>
        <taxon>Bacteria</taxon>
        <taxon>Pseudomonadati</taxon>
        <taxon>Campylobacterota</taxon>
        <taxon>Epsilonproteobacteria</taxon>
        <taxon>Campylobacterales</taxon>
        <taxon>Campylobacteraceae</taxon>
        <taxon>Campylobacter</taxon>
    </lineage>
</organism>
<dbReference type="GO" id="GO:0012505">
    <property type="term" value="C:endomembrane system"/>
    <property type="evidence" value="ECO:0007669"/>
    <property type="project" value="UniProtKB-SubCell"/>
</dbReference>
<dbReference type="Pfam" id="PF00430">
    <property type="entry name" value="ATP-synt_B"/>
    <property type="match status" value="1"/>
</dbReference>
<keyword evidence="17" id="KW-1185">Reference proteome</keyword>
<dbReference type="EMBL" id="CP022347">
    <property type="protein sequence ID" value="ASQ30978.1"/>
    <property type="molecule type" value="Genomic_DNA"/>
</dbReference>
<comment type="function">
    <text evidence="10">F(1)F(0) ATP synthase produces ATP from ADP in the presence of a proton or sodium gradient. F-type ATPases consist of two structural domains, F(1) containing the extramembraneous catalytic core and F(0) containing the membrane proton channel, linked together by a central stalk and a peripheral stalk. During catalysis, ATP synthesis in the catalytic domain of F(1) is coupled via a rotary mechanism of the central stalk subunits to proton translocation.</text>
</comment>
<name>A0A222MZ19_9BACT</name>
<evidence type="ECO:0000256" key="4">
    <source>
        <dbReference type="ARBA" id="ARBA00022692"/>
    </source>
</evidence>
<comment type="function">
    <text evidence="11">Component of the F(0) channel, it forms part of the peripheral stalk, linking F(1) to F(0). The b'-subunit is a diverged and duplicated form of b found in plants and photosynthetic bacteria.</text>
</comment>
<evidence type="ECO:0000256" key="2">
    <source>
        <dbReference type="ARBA" id="ARBA00022448"/>
    </source>
</evidence>
<sequence length="141" mass="16566">MFDDVHLSTMLTTIIVFLLMIFALNLLLYKPLLKFMQERDESIRSDEEKVKQDFKEVSNVAEELDKIKQNTREEIARIKQKAIESAKAEAEAEMSKKRKELEDKMLLFYKELAKDKEKLEGELKAFVPEWKNALNANIKNI</sequence>
<comment type="similarity">
    <text evidence="1 13">Belongs to the ATPase B chain family.</text>
</comment>
<evidence type="ECO:0000256" key="8">
    <source>
        <dbReference type="ARBA" id="ARBA00023136"/>
    </source>
</evidence>
<dbReference type="GO" id="GO:0016787">
    <property type="term" value="F:hydrolase activity"/>
    <property type="evidence" value="ECO:0007669"/>
    <property type="project" value="UniProtKB-KW"/>
</dbReference>
<keyword evidence="16" id="KW-0378">Hydrolase</keyword>
<feature type="coiled-coil region" evidence="14">
    <location>
        <begin position="61"/>
        <end position="107"/>
    </location>
</feature>
<feature type="transmembrane region" description="Helical" evidence="15">
    <location>
        <begin position="6"/>
        <end position="29"/>
    </location>
</feature>
<evidence type="ECO:0000256" key="6">
    <source>
        <dbReference type="ARBA" id="ARBA00022989"/>
    </source>
</evidence>
<dbReference type="Proteomes" id="UP000201169">
    <property type="component" value="Chromosome"/>
</dbReference>